<accession>A0A5C6NXF9</accession>
<organism evidence="1 2">
    <name type="scientific">Takifugu flavidus</name>
    <name type="common">sansaifugu</name>
    <dbReference type="NCBI Taxonomy" id="433684"/>
    <lineage>
        <taxon>Eukaryota</taxon>
        <taxon>Metazoa</taxon>
        <taxon>Chordata</taxon>
        <taxon>Craniata</taxon>
        <taxon>Vertebrata</taxon>
        <taxon>Euteleostomi</taxon>
        <taxon>Actinopterygii</taxon>
        <taxon>Neopterygii</taxon>
        <taxon>Teleostei</taxon>
        <taxon>Neoteleostei</taxon>
        <taxon>Acanthomorphata</taxon>
        <taxon>Eupercaria</taxon>
        <taxon>Tetraodontiformes</taxon>
        <taxon>Tetradontoidea</taxon>
        <taxon>Tetraodontidae</taxon>
        <taxon>Takifugu</taxon>
    </lineage>
</organism>
<dbReference type="AlphaFoldDB" id="A0A5C6NXF9"/>
<evidence type="ECO:0008006" key="3">
    <source>
        <dbReference type="Google" id="ProtNLM"/>
    </source>
</evidence>
<comment type="caution">
    <text evidence="1">The sequence shown here is derived from an EMBL/GenBank/DDBJ whole genome shotgun (WGS) entry which is preliminary data.</text>
</comment>
<protein>
    <recommendedName>
        <fullName evidence="3">Reverse transcriptase domain-containing protein</fullName>
    </recommendedName>
</protein>
<sequence>MEATTPATAIVGRVSEGNELEYRKVIANFVAWCGLNHLRINTSKTKEVVIDFSRKASHTAPVNIQGLDIEIVEEYKYLGVHLNNKLDWTQTPCTRRAKVSPSAEETEVL</sequence>
<reference evidence="1 2" key="1">
    <citation type="submission" date="2019-04" db="EMBL/GenBank/DDBJ databases">
        <title>Chromosome genome assembly for Takifugu flavidus.</title>
        <authorList>
            <person name="Xiao S."/>
        </authorList>
    </citation>
    <scope>NUCLEOTIDE SEQUENCE [LARGE SCALE GENOMIC DNA]</scope>
    <source>
        <strain evidence="1">HTHZ2018</strain>
        <tissue evidence="1">Muscle</tissue>
    </source>
</reference>
<evidence type="ECO:0000313" key="1">
    <source>
        <dbReference type="EMBL" id="TWW71656.1"/>
    </source>
</evidence>
<name>A0A5C6NXF9_9TELE</name>
<proteinExistence type="predicted"/>
<gene>
    <name evidence="1" type="ORF">D4764_16G0001530</name>
</gene>
<dbReference type="Proteomes" id="UP000324091">
    <property type="component" value="Chromosome 16"/>
</dbReference>
<evidence type="ECO:0000313" key="2">
    <source>
        <dbReference type="Proteomes" id="UP000324091"/>
    </source>
</evidence>
<dbReference type="EMBL" id="RHFK02000008">
    <property type="protein sequence ID" value="TWW71656.1"/>
    <property type="molecule type" value="Genomic_DNA"/>
</dbReference>
<keyword evidence="2" id="KW-1185">Reference proteome</keyword>